<name>A0A0G1XUM1_9BACT</name>
<gene>
    <name evidence="12" type="ORF">UY81_C0068G0009</name>
</gene>
<evidence type="ECO:0000256" key="1">
    <source>
        <dbReference type="ARBA" id="ARBA00000185"/>
    </source>
</evidence>
<reference evidence="12 13" key="1">
    <citation type="journal article" date="2015" name="Nature">
        <title>rRNA introns, odd ribosomes, and small enigmatic genomes across a large radiation of phyla.</title>
        <authorList>
            <person name="Brown C.T."/>
            <person name="Hug L.A."/>
            <person name="Thomas B.C."/>
            <person name="Sharon I."/>
            <person name="Castelle C.J."/>
            <person name="Singh A."/>
            <person name="Wilkins M.J."/>
            <person name="Williams K.H."/>
            <person name="Banfield J.F."/>
        </authorList>
    </citation>
    <scope>NUCLEOTIDE SEQUENCE [LARGE SCALE GENOMIC DNA]</scope>
</reference>
<dbReference type="InterPro" id="IPR006171">
    <property type="entry name" value="TOPRIM_dom"/>
</dbReference>
<keyword evidence="5" id="KW-0067">ATP-binding</keyword>
<dbReference type="Pfam" id="PF01751">
    <property type="entry name" value="Toprim"/>
    <property type="match status" value="1"/>
</dbReference>
<feature type="domain" description="Toprim" evidence="11">
    <location>
        <begin position="235"/>
        <end position="349"/>
    </location>
</feature>
<evidence type="ECO:0000256" key="4">
    <source>
        <dbReference type="ARBA" id="ARBA00022741"/>
    </source>
</evidence>
<dbReference type="InterPro" id="IPR001241">
    <property type="entry name" value="Topo_IIA"/>
</dbReference>
<keyword evidence="7" id="KW-0799">Topoisomerase</keyword>
<dbReference type="InterPro" id="IPR000565">
    <property type="entry name" value="Topo_IIA_B"/>
</dbReference>
<evidence type="ECO:0000256" key="2">
    <source>
        <dbReference type="ARBA" id="ARBA00010708"/>
    </source>
</evidence>
<feature type="compositionally biased region" description="Low complexity" evidence="10">
    <location>
        <begin position="402"/>
        <end position="415"/>
    </location>
</feature>
<evidence type="ECO:0000256" key="9">
    <source>
        <dbReference type="ARBA" id="ARBA00023235"/>
    </source>
</evidence>
<organism evidence="12 13">
    <name type="scientific">Candidatus Giovannonibacteria bacterium GW2011_GWA2_53_7</name>
    <dbReference type="NCBI Taxonomy" id="1618650"/>
    <lineage>
        <taxon>Bacteria</taxon>
        <taxon>Candidatus Giovannoniibacteriota</taxon>
    </lineage>
</organism>
<dbReference type="PROSITE" id="PS50880">
    <property type="entry name" value="TOPRIM"/>
    <property type="match status" value="1"/>
</dbReference>
<dbReference type="Gene3D" id="3.40.50.670">
    <property type="match status" value="1"/>
</dbReference>
<evidence type="ECO:0000256" key="6">
    <source>
        <dbReference type="ARBA" id="ARBA00022842"/>
    </source>
</evidence>
<dbReference type="InterPro" id="IPR014721">
    <property type="entry name" value="Ribsml_uS5_D2-typ_fold_subgr"/>
</dbReference>
<dbReference type="EC" id="5.6.2.2" evidence="3"/>
<dbReference type="SUPFAM" id="SSF54211">
    <property type="entry name" value="Ribosomal protein S5 domain 2-like"/>
    <property type="match status" value="1"/>
</dbReference>
<dbReference type="Gene3D" id="3.30.230.10">
    <property type="match status" value="1"/>
</dbReference>
<dbReference type="AlphaFoldDB" id="A0A0G1XUM1"/>
<dbReference type="EMBL" id="LCRM01000068">
    <property type="protein sequence ID" value="KKW34605.1"/>
    <property type="molecule type" value="Genomic_DNA"/>
</dbReference>
<dbReference type="PRINTS" id="PR01159">
    <property type="entry name" value="DNAGYRASEB"/>
</dbReference>
<dbReference type="CDD" id="cd00822">
    <property type="entry name" value="TopoII_Trans_DNA_gyrase"/>
    <property type="match status" value="1"/>
</dbReference>
<keyword evidence="8" id="KW-0238">DNA-binding</keyword>
<dbReference type="GO" id="GO:0005524">
    <property type="term" value="F:ATP binding"/>
    <property type="evidence" value="ECO:0007669"/>
    <property type="project" value="UniProtKB-KW"/>
</dbReference>
<comment type="similarity">
    <text evidence="2">Belongs to the type II topoisomerase GyrB family.</text>
</comment>
<protein>
    <recommendedName>
        <fullName evidence="3">DNA topoisomerase (ATP-hydrolyzing)</fullName>
        <ecNumber evidence="3">5.6.2.2</ecNumber>
    </recommendedName>
</protein>
<dbReference type="InterPro" id="IPR013506">
    <property type="entry name" value="Topo_IIA_bsu_dom2"/>
</dbReference>
<dbReference type="InterPro" id="IPR018522">
    <property type="entry name" value="TopoIIA_CS"/>
</dbReference>
<evidence type="ECO:0000256" key="3">
    <source>
        <dbReference type="ARBA" id="ARBA00012895"/>
    </source>
</evidence>
<dbReference type="GO" id="GO:0003918">
    <property type="term" value="F:DNA topoisomerase type II (double strand cut, ATP-hydrolyzing) activity"/>
    <property type="evidence" value="ECO:0007669"/>
    <property type="project" value="UniProtKB-EC"/>
</dbReference>
<dbReference type="InterPro" id="IPR013760">
    <property type="entry name" value="Topo_IIA-like_dom_sf"/>
</dbReference>
<keyword evidence="9" id="KW-0413">Isomerase</keyword>
<evidence type="ECO:0000259" key="11">
    <source>
        <dbReference type="PROSITE" id="PS50880"/>
    </source>
</evidence>
<comment type="caution">
    <text evidence="12">The sequence shown here is derived from an EMBL/GenBank/DDBJ whole genome shotgun (WGS) entry which is preliminary data.</text>
</comment>
<dbReference type="PANTHER" id="PTHR45866:SF1">
    <property type="entry name" value="DNA GYRASE SUBUNIT B, MITOCHONDRIAL"/>
    <property type="match status" value="1"/>
</dbReference>
<dbReference type="SMART" id="SM00433">
    <property type="entry name" value="TOP2c"/>
    <property type="match status" value="1"/>
</dbReference>
<dbReference type="GO" id="GO:0003677">
    <property type="term" value="F:DNA binding"/>
    <property type="evidence" value="ECO:0007669"/>
    <property type="project" value="UniProtKB-KW"/>
</dbReference>
<dbReference type="PANTHER" id="PTHR45866">
    <property type="entry name" value="DNA GYRASE/TOPOISOMERASE SUBUNIT B"/>
    <property type="match status" value="1"/>
</dbReference>
<keyword evidence="6" id="KW-0460">Magnesium</keyword>
<evidence type="ECO:0000313" key="12">
    <source>
        <dbReference type="EMBL" id="KKW34605.1"/>
    </source>
</evidence>
<dbReference type="CDD" id="cd03366">
    <property type="entry name" value="TOPRIM_TopoIIA_GyrB"/>
    <property type="match status" value="1"/>
</dbReference>
<evidence type="ECO:0000313" key="13">
    <source>
        <dbReference type="Proteomes" id="UP000034290"/>
    </source>
</evidence>
<dbReference type="PATRIC" id="fig|1618650.3.peg.647"/>
<dbReference type="PROSITE" id="PS00177">
    <property type="entry name" value="TOPOISOMERASE_II"/>
    <property type="match status" value="1"/>
</dbReference>
<dbReference type="SUPFAM" id="SSF56719">
    <property type="entry name" value="Type II DNA topoisomerase"/>
    <property type="match status" value="1"/>
</dbReference>
<dbReference type="GO" id="GO:0006265">
    <property type="term" value="P:DNA topological change"/>
    <property type="evidence" value="ECO:0007669"/>
    <property type="project" value="InterPro"/>
</dbReference>
<sequence>MRITILDLRSASKIDDESVFNMRELGLDAPSVTFYFEGGLRSLVSFHNRHLEPVHKTVFYVEKEQDDVQVEIALQYVDDITSRISAFANNIYNSEGGMHITGFKSALTRTLNAQIKNGNGTKESETFTGDDVLEGITAVVSVKLREIQFEGQTKSKLGSVEARGAVETVFSESFGMFLEENPDEARSIVGKVSLAMKARKAAKAAKDSILRKGALDGMTLPGKLADCQTRLAEEGELFIVEGDSAGGTAKMGRDRRIQAILPLRGKILNIERARIDKMLASEQIKNLVVALGTAIGDVFNIEKLRYHKIIIATDADVDGAHIRTLLLTLFYRHFKPLIDGGFIYIAQPPLFKIKKGKEIHYAYSDEELVKLVGKDVPLETEIAEVAEEEPAAGEENPENSKLKASAKGGSASGGKVIDDAQDADMVFDMLMGTDVPARKSFIQSHAKEATLDI</sequence>
<accession>A0A0G1XUM1</accession>
<evidence type="ECO:0000256" key="8">
    <source>
        <dbReference type="ARBA" id="ARBA00023125"/>
    </source>
</evidence>
<dbReference type="InterPro" id="IPR013759">
    <property type="entry name" value="Topo_IIA_B_C"/>
</dbReference>
<keyword evidence="4" id="KW-0547">Nucleotide-binding</keyword>
<proteinExistence type="inferred from homology"/>
<comment type="catalytic activity">
    <reaction evidence="1">
        <text>ATP-dependent breakage, passage and rejoining of double-stranded DNA.</text>
        <dbReference type="EC" id="5.6.2.2"/>
    </reaction>
</comment>
<feature type="region of interest" description="Disordered" evidence="10">
    <location>
        <begin position="386"/>
        <end position="415"/>
    </location>
</feature>
<dbReference type="PRINTS" id="PR00418">
    <property type="entry name" value="TPI2FAMILY"/>
</dbReference>
<evidence type="ECO:0000256" key="5">
    <source>
        <dbReference type="ARBA" id="ARBA00022840"/>
    </source>
</evidence>
<dbReference type="InterPro" id="IPR034160">
    <property type="entry name" value="TOPRIM_GyrB"/>
</dbReference>
<dbReference type="Pfam" id="PF00204">
    <property type="entry name" value="DNA_gyraseB"/>
    <property type="match status" value="1"/>
</dbReference>
<evidence type="ECO:0000256" key="10">
    <source>
        <dbReference type="SAM" id="MobiDB-lite"/>
    </source>
</evidence>
<dbReference type="Proteomes" id="UP000034290">
    <property type="component" value="Unassembled WGS sequence"/>
</dbReference>
<feature type="compositionally biased region" description="Acidic residues" evidence="10">
    <location>
        <begin position="386"/>
        <end position="397"/>
    </location>
</feature>
<evidence type="ECO:0000256" key="7">
    <source>
        <dbReference type="ARBA" id="ARBA00023029"/>
    </source>
</evidence>
<dbReference type="InterPro" id="IPR020568">
    <property type="entry name" value="Ribosomal_Su5_D2-typ_SF"/>
</dbReference>